<protein>
    <submittedName>
        <fullName evidence="1">Uncharacterized protein</fullName>
    </submittedName>
</protein>
<dbReference type="Proteomes" id="UP000016761">
    <property type="component" value="Unassembled WGS sequence"/>
</dbReference>
<organism evidence="1 2">
    <name type="scientific">Psychrobacter aquaticus CMS 56</name>
    <dbReference type="NCBI Taxonomy" id="1354303"/>
    <lineage>
        <taxon>Bacteria</taxon>
        <taxon>Pseudomonadati</taxon>
        <taxon>Pseudomonadota</taxon>
        <taxon>Gammaproteobacteria</taxon>
        <taxon>Moraxellales</taxon>
        <taxon>Moraxellaceae</taxon>
        <taxon>Psychrobacter</taxon>
    </lineage>
</organism>
<reference evidence="1 2" key="1">
    <citation type="journal article" date="2013" name="Genome Announc.">
        <title>Draft Genome Sequence of Psychrobacter aquaticus Strain CMS 56T, Isolated from a Cyanobacterial Mat Sample Collected from Water Bodies in the McMurdo Dry Valley Region of Antarctica.</title>
        <authorList>
            <person name="Reddy G.S."/>
            <person name="Ara S."/>
            <person name="Singh A."/>
            <person name="Kumar Pinnaka A."/>
            <person name="Shivaji S."/>
        </authorList>
    </citation>
    <scope>NUCLEOTIDE SEQUENCE [LARGE SCALE GENOMIC DNA]</scope>
    <source>
        <strain evidence="1 2">CMS 56</strain>
    </source>
</reference>
<proteinExistence type="predicted"/>
<accession>U4T3Y9</accession>
<gene>
    <name evidence="1" type="ORF">M917_1097</name>
</gene>
<name>U4T3Y9_9GAMM</name>
<dbReference type="STRING" id="1354303.M917_1097"/>
<dbReference type="EMBL" id="AUSW01000016">
    <property type="protein sequence ID" value="ERL56037.1"/>
    <property type="molecule type" value="Genomic_DNA"/>
</dbReference>
<evidence type="ECO:0000313" key="2">
    <source>
        <dbReference type="Proteomes" id="UP000016761"/>
    </source>
</evidence>
<evidence type="ECO:0000313" key="1">
    <source>
        <dbReference type="EMBL" id="ERL56037.1"/>
    </source>
</evidence>
<keyword evidence="2" id="KW-1185">Reference proteome</keyword>
<dbReference type="AlphaFoldDB" id="U4T3Y9"/>
<dbReference type="PATRIC" id="fig|1354303.4.peg.1080"/>
<sequence>MKPTKENSADNIGILTSYLTKFGEYLAIFKPFSYSRSN</sequence>
<comment type="caution">
    <text evidence="1">The sequence shown here is derived from an EMBL/GenBank/DDBJ whole genome shotgun (WGS) entry which is preliminary data.</text>
</comment>